<dbReference type="Gene3D" id="3.40.1710.10">
    <property type="entry name" value="abc type-2 transporter like domain"/>
    <property type="match status" value="1"/>
</dbReference>
<dbReference type="OrthoDB" id="9776218at2"/>
<dbReference type="GO" id="GO:0043190">
    <property type="term" value="C:ATP-binding cassette (ABC) transporter complex"/>
    <property type="evidence" value="ECO:0007669"/>
    <property type="project" value="InterPro"/>
</dbReference>
<feature type="transmembrane region" description="Helical" evidence="8">
    <location>
        <begin position="21"/>
        <end position="41"/>
    </location>
</feature>
<protein>
    <recommendedName>
        <fullName evidence="8">Transport permease protein</fullName>
    </recommendedName>
</protein>
<feature type="transmembrane region" description="Helical" evidence="8">
    <location>
        <begin position="318"/>
        <end position="339"/>
    </location>
</feature>
<sequence>MWRRIGALIRKEFIQMRRDRRTLAMMVLLPVLWLVAFGYAVNFDIETIHVDVVDHADNGDSRELIRQIRNQKDFSLEGIVTVSEGREDLKQGSTDVVITIPQGYTGLPRAKEETLQVQVDGSRLFTAQSSLRKVNEFLLDVQKGNMNRLQEELEQSLQKGATPAIDLSQTPMWAQLERMMPPQALERFQNEWAKGMERQAKESMEERVEKIKEQFPDPERMKPEVEVLYNPDIRSVNYMIPGLVGLVLIFITTLMTALGIVREKERGTLEQLVVTPLRSFELMVGKLIPYFLIAVVDFLLVFAVGIQLFDVPFRGEVLPFLVVSLLFLLGSLGMGLLVSSVSQNQQQAMQLAVLTLVPQIILSGFIFPLEAMPWGIRWISWLMPLTYFLPVSRDVFLKGANPFDYTMEVSVLAVYAVLFLGVAALRFRRNLG</sequence>
<keyword evidence="3 8" id="KW-0813">Transport</keyword>
<dbReference type="PANTHER" id="PTHR30294">
    <property type="entry name" value="MEMBRANE COMPONENT OF ABC TRANSPORTER YHHJ-RELATED"/>
    <property type="match status" value="1"/>
</dbReference>
<dbReference type="EMBL" id="FTOD01000017">
    <property type="protein sequence ID" value="SIT16989.1"/>
    <property type="molecule type" value="Genomic_DNA"/>
</dbReference>
<feature type="transmembrane region" description="Helical" evidence="8">
    <location>
        <begin position="351"/>
        <end position="369"/>
    </location>
</feature>
<feature type="domain" description="ABC transmembrane type-2" evidence="9">
    <location>
        <begin position="201"/>
        <end position="430"/>
    </location>
</feature>
<dbReference type="Proteomes" id="UP000186795">
    <property type="component" value="Unassembled WGS sequence"/>
</dbReference>
<evidence type="ECO:0000256" key="3">
    <source>
        <dbReference type="ARBA" id="ARBA00022448"/>
    </source>
</evidence>
<evidence type="ECO:0000256" key="2">
    <source>
        <dbReference type="ARBA" id="ARBA00007783"/>
    </source>
</evidence>
<evidence type="ECO:0000256" key="4">
    <source>
        <dbReference type="ARBA" id="ARBA00022475"/>
    </source>
</evidence>
<feature type="transmembrane region" description="Helical" evidence="8">
    <location>
        <begin position="409"/>
        <end position="427"/>
    </location>
</feature>
<dbReference type="PRINTS" id="PR00164">
    <property type="entry name" value="ABC2TRNSPORT"/>
</dbReference>
<dbReference type="InterPro" id="IPR047817">
    <property type="entry name" value="ABC2_TM_bact-type"/>
</dbReference>
<comment type="subcellular location">
    <subcellularLocation>
        <location evidence="1 8">Cell membrane</location>
        <topology evidence="1 8">Multi-pass membrane protein</topology>
    </subcellularLocation>
</comment>
<evidence type="ECO:0000256" key="1">
    <source>
        <dbReference type="ARBA" id="ARBA00004651"/>
    </source>
</evidence>
<dbReference type="PROSITE" id="PS51012">
    <property type="entry name" value="ABC_TM2"/>
    <property type="match status" value="1"/>
</dbReference>
<evidence type="ECO:0000259" key="9">
    <source>
        <dbReference type="PROSITE" id="PS51012"/>
    </source>
</evidence>
<feature type="transmembrane region" description="Helical" evidence="8">
    <location>
        <begin position="287"/>
        <end position="306"/>
    </location>
</feature>
<dbReference type="RefSeq" id="WP_076526433.1">
    <property type="nucleotide sequence ID" value="NZ_CP048103.1"/>
</dbReference>
<dbReference type="InterPro" id="IPR013525">
    <property type="entry name" value="ABC2_TM"/>
</dbReference>
<dbReference type="Pfam" id="PF12698">
    <property type="entry name" value="ABC2_membrane_3"/>
    <property type="match status" value="1"/>
</dbReference>
<evidence type="ECO:0000256" key="6">
    <source>
        <dbReference type="ARBA" id="ARBA00022989"/>
    </source>
</evidence>
<evidence type="ECO:0000313" key="11">
    <source>
        <dbReference type="Proteomes" id="UP000186795"/>
    </source>
</evidence>
<gene>
    <name evidence="10" type="ORF">SAMN05421790_11717</name>
</gene>
<accession>A0A1N7Q2T6</accession>
<reference evidence="11" key="1">
    <citation type="submission" date="2017-01" db="EMBL/GenBank/DDBJ databases">
        <authorList>
            <person name="Varghese N."/>
            <person name="Submissions S."/>
        </authorList>
    </citation>
    <scope>NUCLEOTIDE SEQUENCE [LARGE SCALE GENOMIC DNA]</scope>
    <source>
        <strain evidence="11">DSM 45196</strain>
    </source>
</reference>
<feature type="transmembrane region" description="Helical" evidence="8">
    <location>
        <begin position="238"/>
        <end position="261"/>
    </location>
</feature>
<keyword evidence="5 8" id="KW-0812">Transmembrane</keyword>
<dbReference type="InterPro" id="IPR000412">
    <property type="entry name" value="ABC_2_transport"/>
</dbReference>
<name>A0A1N7Q2T6_9BACL</name>
<dbReference type="GO" id="GO:0140359">
    <property type="term" value="F:ABC-type transporter activity"/>
    <property type="evidence" value="ECO:0007669"/>
    <property type="project" value="InterPro"/>
</dbReference>
<keyword evidence="6 8" id="KW-1133">Transmembrane helix</keyword>
<dbReference type="InterPro" id="IPR051449">
    <property type="entry name" value="ABC-2_transporter_component"/>
</dbReference>
<evidence type="ECO:0000256" key="5">
    <source>
        <dbReference type="ARBA" id="ARBA00022692"/>
    </source>
</evidence>
<dbReference type="PANTHER" id="PTHR30294:SF29">
    <property type="entry name" value="MULTIDRUG ABC TRANSPORTER PERMEASE YBHS-RELATED"/>
    <property type="match status" value="1"/>
</dbReference>
<keyword evidence="4 8" id="KW-1003">Cell membrane</keyword>
<comment type="similarity">
    <text evidence="2 8">Belongs to the ABC-2 integral membrane protein family.</text>
</comment>
<evidence type="ECO:0000256" key="8">
    <source>
        <dbReference type="RuleBase" id="RU361157"/>
    </source>
</evidence>
<evidence type="ECO:0000256" key="7">
    <source>
        <dbReference type="ARBA" id="ARBA00023136"/>
    </source>
</evidence>
<keyword evidence="11" id="KW-1185">Reference proteome</keyword>
<proteinExistence type="inferred from homology"/>
<keyword evidence="7 8" id="KW-0472">Membrane</keyword>
<organism evidence="10 11">
    <name type="scientific">Kroppenstedtia eburnea</name>
    <dbReference type="NCBI Taxonomy" id="714067"/>
    <lineage>
        <taxon>Bacteria</taxon>
        <taxon>Bacillati</taxon>
        <taxon>Bacillota</taxon>
        <taxon>Bacilli</taxon>
        <taxon>Bacillales</taxon>
        <taxon>Thermoactinomycetaceae</taxon>
        <taxon>Kroppenstedtia</taxon>
    </lineage>
</organism>
<evidence type="ECO:0000313" key="10">
    <source>
        <dbReference type="EMBL" id="SIT16989.1"/>
    </source>
</evidence>
<dbReference type="AlphaFoldDB" id="A0A1N7Q2T6"/>